<dbReference type="AlphaFoldDB" id="A0ABD2YEJ3"/>
<evidence type="ECO:0000313" key="3">
    <source>
        <dbReference type="EMBL" id="KAL3505828.1"/>
    </source>
</evidence>
<evidence type="ECO:0000259" key="2">
    <source>
        <dbReference type="PROSITE" id="PS50858"/>
    </source>
</evidence>
<feature type="region of interest" description="Disordered" evidence="1">
    <location>
        <begin position="281"/>
        <end position="444"/>
    </location>
</feature>
<comment type="caution">
    <text evidence="3">The sequence shown here is derived from an EMBL/GenBank/DDBJ whole genome shotgun (WGS) entry which is preliminary data.</text>
</comment>
<dbReference type="PANTHER" id="PTHR16019:SF25">
    <property type="entry name" value="BSD DOMAIN-CONTAINING PROTEIN 1-LIKE"/>
    <property type="match status" value="1"/>
</dbReference>
<dbReference type="InterPro" id="IPR005607">
    <property type="entry name" value="BSD_dom"/>
</dbReference>
<gene>
    <name evidence="3" type="ORF">ACH5RR_031210</name>
</gene>
<evidence type="ECO:0000256" key="1">
    <source>
        <dbReference type="SAM" id="MobiDB-lite"/>
    </source>
</evidence>
<dbReference type="PROSITE" id="PS50858">
    <property type="entry name" value="BSD"/>
    <property type="match status" value="1"/>
</dbReference>
<dbReference type="Gene3D" id="1.10.3970.10">
    <property type="entry name" value="BSD domain"/>
    <property type="match status" value="1"/>
</dbReference>
<dbReference type="PANTHER" id="PTHR16019">
    <property type="entry name" value="SYNAPSE-ASSOCIATED PROTEIN"/>
    <property type="match status" value="1"/>
</dbReference>
<dbReference type="InterPro" id="IPR035925">
    <property type="entry name" value="BSD_dom_sf"/>
</dbReference>
<dbReference type="SMART" id="SM00751">
    <property type="entry name" value="BSD"/>
    <property type="match status" value="1"/>
</dbReference>
<feature type="compositionally biased region" description="Low complexity" evidence="1">
    <location>
        <begin position="18"/>
        <end position="51"/>
    </location>
</feature>
<name>A0ABD2YEJ3_9GENT</name>
<reference evidence="3 4" key="1">
    <citation type="submission" date="2024-11" db="EMBL/GenBank/DDBJ databases">
        <title>A near-complete genome assembly of Cinchona calisaya.</title>
        <authorList>
            <person name="Lian D.C."/>
            <person name="Zhao X.W."/>
            <person name="Wei L."/>
        </authorList>
    </citation>
    <scope>NUCLEOTIDE SEQUENCE [LARGE SCALE GENOMIC DNA]</scope>
    <source>
        <tissue evidence="3">Nenye</tissue>
    </source>
</reference>
<feature type="compositionally biased region" description="Acidic residues" evidence="1">
    <location>
        <begin position="281"/>
        <end position="294"/>
    </location>
</feature>
<dbReference type="Proteomes" id="UP001630127">
    <property type="component" value="Unassembled WGS sequence"/>
</dbReference>
<feature type="compositionally biased region" description="Basic and acidic residues" evidence="1">
    <location>
        <begin position="295"/>
        <end position="373"/>
    </location>
</feature>
<feature type="region of interest" description="Disordered" evidence="1">
    <location>
        <begin position="1"/>
        <end position="51"/>
    </location>
</feature>
<proteinExistence type="predicted"/>
<keyword evidence="4" id="KW-1185">Reference proteome</keyword>
<sequence length="444" mass="49679">MDFFRSVFSEDPSPPSSPTSSGNNNNPETTPTSPVNSQSQNPNPNPNFPSVTNSWTTFGSSFLKSVASKSESVIGNYRRDLEEFRSNLKKETAIIREAASRAVKDLPDRLESGAAVAQTSLESVGQVIDNLGGAVSEIIIHGKDSIFNADDVDNDGDYDAELVEISDNSNKDEQNVKPYSRFDALIRAVQCDIKTYCVKPEDEGEYLEWKDGFLIEERVGEIEDLVKENGVIGELYNEVVPVKVDHETFWSRYFYRVYRVKKAEEARVKLVKRAIEGEEEEELSWDVDDDDKEDENNGFKSREELKGELEENEKKLENLHLEQRDKGSGSGNEKKLSVSEVKGDVVYDERDSVEGRLEEAKSDKGSSEGRNDNISDFSLVSSQRSSHEEEEIGWDEIEDIGSDDGTKVAARGSPNIVDLRKQLSAAETEEELSWDAEDDDPAKS</sequence>
<feature type="domain" description="BSD" evidence="2">
    <location>
        <begin position="209"/>
        <end position="261"/>
    </location>
</feature>
<dbReference type="Pfam" id="PF03909">
    <property type="entry name" value="BSD"/>
    <property type="match status" value="1"/>
</dbReference>
<dbReference type="InterPro" id="IPR051494">
    <property type="entry name" value="BSD_domain-containing"/>
</dbReference>
<feature type="compositionally biased region" description="Acidic residues" evidence="1">
    <location>
        <begin position="388"/>
        <end position="402"/>
    </location>
</feature>
<dbReference type="SUPFAM" id="SSF140383">
    <property type="entry name" value="BSD domain-like"/>
    <property type="match status" value="1"/>
</dbReference>
<evidence type="ECO:0000313" key="4">
    <source>
        <dbReference type="Proteomes" id="UP001630127"/>
    </source>
</evidence>
<dbReference type="EMBL" id="JBJUIK010000013">
    <property type="protein sequence ID" value="KAL3505828.1"/>
    <property type="molecule type" value="Genomic_DNA"/>
</dbReference>
<accession>A0ABD2YEJ3</accession>
<organism evidence="3 4">
    <name type="scientific">Cinchona calisaya</name>
    <dbReference type="NCBI Taxonomy" id="153742"/>
    <lineage>
        <taxon>Eukaryota</taxon>
        <taxon>Viridiplantae</taxon>
        <taxon>Streptophyta</taxon>
        <taxon>Embryophyta</taxon>
        <taxon>Tracheophyta</taxon>
        <taxon>Spermatophyta</taxon>
        <taxon>Magnoliopsida</taxon>
        <taxon>eudicotyledons</taxon>
        <taxon>Gunneridae</taxon>
        <taxon>Pentapetalae</taxon>
        <taxon>asterids</taxon>
        <taxon>lamiids</taxon>
        <taxon>Gentianales</taxon>
        <taxon>Rubiaceae</taxon>
        <taxon>Cinchonoideae</taxon>
        <taxon>Cinchoneae</taxon>
        <taxon>Cinchona</taxon>
    </lineage>
</organism>
<feature type="compositionally biased region" description="Polar residues" evidence="1">
    <location>
        <begin position="374"/>
        <end position="384"/>
    </location>
</feature>
<feature type="compositionally biased region" description="Acidic residues" evidence="1">
    <location>
        <begin position="427"/>
        <end position="444"/>
    </location>
</feature>
<protein>
    <recommendedName>
        <fullName evidence="2">BSD domain-containing protein</fullName>
    </recommendedName>
</protein>